<proteinExistence type="predicted"/>
<dbReference type="AlphaFoldDB" id="A0A3N4IKV7"/>
<name>A0A3N4IKV7_ASCIM</name>
<evidence type="ECO:0000256" key="1">
    <source>
        <dbReference type="SAM" id="SignalP"/>
    </source>
</evidence>
<dbReference type="Proteomes" id="UP000275078">
    <property type="component" value="Unassembled WGS sequence"/>
</dbReference>
<accession>A0A3N4IKV7</accession>
<sequence>MFPHTVVLAFLAFLTGSTLAASTTSNCNNGVCTTTQCEGGQCVAYNAATGDVVRFDIAGDNGNDDDSNAEDLGLNQEYSQHQQQQQLLIPDTFVTPHYEEVGPLEVLPVIVPDEVSYVEGETVIENFSDGEHCEHCDHSDHEVEFHDDAPDVEITTTTVEYTDDEHF</sequence>
<dbReference type="EMBL" id="ML119649">
    <property type="protein sequence ID" value="RPA86509.1"/>
    <property type="molecule type" value="Genomic_DNA"/>
</dbReference>
<organism evidence="2 3">
    <name type="scientific">Ascobolus immersus RN42</name>
    <dbReference type="NCBI Taxonomy" id="1160509"/>
    <lineage>
        <taxon>Eukaryota</taxon>
        <taxon>Fungi</taxon>
        <taxon>Dikarya</taxon>
        <taxon>Ascomycota</taxon>
        <taxon>Pezizomycotina</taxon>
        <taxon>Pezizomycetes</taxon>
        <taxon>Pezizales</taxon>
        <taxon>Ascobolaceae</taxon>
        <taxon>Ascobolus</taxon>
    </lineage>
</organism>
<protein>
    <recommendedName>
        <fullName evidence="4">CBM1 domain-containing protein</fullName>
    </recommendedName>
</protein>
<evidence type="ECO:0008006" key="4">
    <source>
        <dbReference type="Google" id="ProtNLM"/>
    </source>
</evidence>
<keyword evidence="3" id="KW-1185">Reference proteome</keyword>
<evidence type="ECO:0000313" key="2">
    <source>
        <dbReference type="EMBL" id="RPA86509.1"/>
    </source>
</evidence>
<feature type="non-terminal residue" evidence="2">
    <location>
        <position position="167"/>
    </location>
</feature>
<evidence type="ECO:0000313" key="3">
    <source>
        <dbReference type="Proteomes" id="UP000275078"/>
    </source>
</evidence>
<feature type="signal peptide" evidence="1">
    <location>
        <begin position="1"/>
        <end position="20"/>
    </location>
</feature>
<feature type="chain" id="PRO_5018010417" description="CBM1 domain-containing protein" evidence="1">
    <location>
        <begin position="21"/>
        <end position="167"/>
    </location>
</feature>
<gene>
    <name evidence="2" type="ORF">BJ508DRAFT_411200</name>
</gene>
<reference evidence="2 3" key="1">
    <citation type="journal article" date="2018" name="Nat. Ecol. Evol.">
        <title>Pezizomycetes genomes reveal the molecular basis of ectomycorrhizal truffle lifestyle.</title>
        <authorList>
            <person name="Murat C."/>
            <person name="Payen T."/>
            <person name="Noel B."/>
            <person name="Kuo A."/>
            <person name="Morin E."/>
            <person name="Chen J."/>
            <person name="Kohler A."/>
            <person name="Krizsan K."/>
            <person name="Balestrini R."/>
            <person name="Da Silva C."/>
            <person name="Montanini B."/>
            <person name="Hainaut M."/>
            <person name="Levati E."/>
            <person name="Barry K.W."/>
            <person name="Belfiori B."/>
            <person name="Cichocki N."/>
            <person name="Clum A."/>
            <person name="Dockter R.B."/>
            <person name="Fauchery L."/>
            <person name="Guy J."/>
            <person name="Iotti M."/>
            <person name="Le Tacon F."/>
            <person name="Lindquist E.A."/>
            <person name="Lipzen A."/>
            <person name="Malagnac F."/>
            <person name="Mello A."/>
            <person name="Molinier V."/>
            <person name="Miyauchi S."/>
            <person name="Poulain J."/>
            <person name="Riccioni C."/>
            <person name="Rubini A."/>
            <person name="Sitrit Y."/>
            <person name="Splivallo R."/>
            <person name="Traeger S."/>
            <person name="Wang M."/>
            <person name="Zifcakova L."/>
            <person name="Wipf D."/>
            <person name="Zambonelli A."/>
            <person name="Paolocci F."/>
            <person name="Nowrousian M."/>
            <person name="Ottonello S."/>
            <person name="Baldrian P."/>
            <person name="Spatafora J.W."/>
            <person name="Henrissat B."/>
            <person name="Nagy L.G."/>
            <person name="Aury J.M."/>
            <person name="Wincker P."/>
            <person name="Grigoriev I.V."/>
            <person name="Bonfante P."/>
            <person name="Martin F.M."/>
        </authorList>
    </citation>
    <scope>NUCLEOTIDE SEQUENCE [LARGE SCALE GENOMIC DNA]</scope>
    <source>
        <strain evidence="2 3">RN42</strain>
    </source>
</reference>
<keyword evidence="1" id="KW-0732">Signal</keyword>